<proteinExistence type="predicted"/>
<accession>A0AAD6SFJ3</accession>
<feature type="compositionally biased region" description="Acidic residues" evidence="1">
    <location>
        <begin position="123"/>
        <end position="132"/>
    </location>
</feature>
<name>A0AAD6SFJ3_9AGAR</name>
<feature type="compositionally biased region" description="Low complexity" evidence="1">
    <location>
        <begin position="82"/>
        <end position="92"/>
    </location>
</feature>
<protein>
    <submittedName>
        <fullName evidence="2">Uncharacterized protein</fullName>
    </submittedName>
</protein>
<dbReference type="EMBL" id="JARJCM010000136">
    <property type="protein sequence ID" value="KAJ7026595.1"/>
    <property type="molecule type" value="Genomic_DNA"/>
</dbReference>
<dbReference type="AlphaFoldDB" id="A0AAD6SFJ3"/>
<dbReference type="Proteomes" id="UP001218188">
    <property type="component" value="Unassembled WGS sequence"/>
</dbReference>
<feature type="compositionally biased region" description="Acidic residues" evidence="1">
    <location>
        <begin position="191"/>
        <end position="204"/>
    </location>
</feature>
<keyword evidence="3" id="KW-1185">Reference proteome</keyword>
<feature type="compositionally biased region" description="Low complexity" evidence="1">
    <location>
        <begin position="111"/>
        <end position="122"/>
    </location>
</feature>
<evidence type="ECO:0000313" key="3">
    <source>
        <dbReference type="Proteomes" id="UP001218188"/>
    </source>
</evidence>
<feature type="region of interest" description="Disordered" evidence="1">
    <location>
        <begin position="82"/>
        <end position="137"/>
    </location>
</feature>
<comment type="caution">
    <text evidence="2">The sequence shown here is derived from an EMBL/GenBank/DDBJ whole genome shotgun (WGS) entry which is preliminary data.</text>
</comment>
<feature type="region of interest" description="Disordered" evidence="1">
    <location>
        <begin position="190"/>
        <end position="226"/>
    </location>
</feature>
<evidence type="ECO:0000256" key="1">
    <source>
        <dbReference type="SAM" id="MobiDB-lite"/>
    </source>
</evidence>
<gene>
    <name evidence="2" type="ORF">C8F04DRAFT_1190409</name>
</gene>
<organism evidence="2 3">
    <name type="scientific">Mycena alexandri</name>
    <dbReference type="NCBI Taxonomy" id="1745969"/>
    <lineage>
        <taxon>Eukaryota</taxon>
        <taxon>Fungi</taxon>
        <taxon>Dikarya</taxon>
        <taxon>Basidiomycota</taxon>
        <taxon>Agaricomycotina</taxon>
        <taxon>Agaricomycetes</taxon>
        <taxon>Agaricomycetidae</taxon>
        <taxon>Agaricales</taxon>
        <taxon>Marasmiineae</taxon>
        <taxon>Mycenaceae</taxon>
        <taxon>Mycena</taxon>
    </lineage>
</organism>
<reference evidence="2" key="1">
    <citation type="submission" date="2023-03" db="EMBL/GenBank/DDBJ databases">
        <title>Massive genome expansion in bonnet fungi (Mycena s.s.) driven by repeated elements and novel gene families across ecological guilds.</title>
        <authorList>
            <consortium name="Lawrence Berkeley National Laboratory"/>
            <person name="Harder C.B."/>
            <person name="Miyauchi S."/>
            <person name="Viragh M."/>
            <person name="Kuo A."/>
            <person name="Thoen E."/>
            <person name="Andreopoulos B."/>
            <person name="Lu D."/>
            <person name="Skrede I."/>
            <person name="Drula E."/>
            <person name="Henrissat B."/>
            <person name="Morin E."/>
            <person name="Kohler A."/>
            <person name="Barry K."/>
            <person name="LaButti K."/>
            <person name="Morin E."/>
            <person name="Salamov A."/>
            <person name="Lipzen A."/>
            <person name="Mereny Z."/>
            <person name="Hegedus B."/>
            <person name="Baldrian P."/>
            <person name="Stursova M."/>
            <person name="Weitz H."/>
            <person name="Taylor A."/>
            <person name="Grigoriev I.V."/>
            <person name="Nagy L.G."/>
            <person name="Martin F."/>
            <person name="Kauserud H."/>
        </authorList>
    </citation>
    <scope>NUCLEOTIDE SEQUENCE</scope>
    <source>
        <strain evidence="2">CBHHK200</strain>
    </source>
</reference>
<feature type="compositionally biased region" description="Polar residues" evidence="1">
    <location>
        <begin position="217"/>
        <end position="226"/>
    </location>
</feature>
<evidence type="ECO:0000313" key="2">
    <source>
        <dbReference type="EMBL" id="KAJ7026595.1"/>
    </source>
</evidence>
<sequence length="226" mass="24318">MSSPSSTVQDTSVASSGGSVIANFDLANLPVVLTAEDQQLNPGDPRDVRIFRMMQRIASAPTASARLRDRRLLQQALLSRRAGGAANNNGGPVNPPAQTQIAPPTGGVRPDSPATESNSSSDSDADDADDEMAEHREEMAAVERAWEGVLAIRDTARRQLERLVELEGQLIDYQTMATALITGAPFFDVPTTDDADADADDEQDPIERATHRLLLPTRNQESQQDA</sequence>